<dbReference type="AlphaFoldDB" id="A0A820PEM4"/>
<protein>
    <recommendedName>
        <fullName evidence="4">ABC transmembrane type-1 domain-containing protein</fullName>
    </recommendedName>
</protein>
<sequence>MLIVTVIQMRLSSWLKTQSDLISSQASTLAVEVITNMRTVKQLSMENEVLRQYSNMIDQVLG</sequence>
<dbReference type="GO" id="GO:0140359">
    <property type="term" value="F:ABC-type transporter activity"/>
    <property type="evidence" value="ECO:0007669"/>
    <property type="project" value="InterPro"/>
</dbReference>
<dbReference type="GO" id="GO:0016020">
    <property type="term" value="C:membrane"/>
    <property type="evidence" value="ECO:0007669"/>
    <property type="project" value="InterPro"/>
</dbReference>
<dbReference type="EMBL" id="CAJOAZ010026702">
    <property type="protein sequence ID" value="CAF4403550.1"/>
    <property type="molecule type" value="Genomic_DNA"/>
</dbReference>
<evidence type="ECO:0000259" key="4">
    <source>
        <dbReference type="PROSITE" id="PS50929"/>
    </source>
</evidence>
<dbReference type="PROSITE" id="PS50929">
    <property type="entry name" value="ABC_TM1F"/>
    <property type="match status" value="1"/>
</dbReference>
<evidence type="ECO:0000256" key="2">
    <source>
        <dbReference type="ARBA" id="ARBA00022989"/>
    </source>
</evidence>
<feature type="non-terminal residue" evidence="5">
    <location>
        <position position="1"/>
    </location>
</feature>
<comment type="caution">
    <text evidence="5">The sequence shown here is derived from an EMBL/GenBank/DDBJ whole genome shotgun (WGS) entry which is preliminary data.</text>
</comment>
<keyword evidence="3" id="KW-0472">Membrane</keyword>
<gene>
    <name evidence="5" type="ORF">OXD698_LOCUS51600</name>
</gene>
<name>A0A820PEM4_9BILA</name>
<dbReference type="InterPro" id="IPR036640">
    <property type="entry name" value="ABC1_TM_sf"/>
</dbReference>
<reference evidence="5" key="1">
    <citation type="submission" date="2021-02" db="EMBL/GenBank/DDBJ databases">
        <authorList>
            <person name="Nowell W R."/>
        </authorList>
    </citation>
    <scope>NUCLEOTIDE SEQUENCE</scope>
</reference>
<evidence type="ECO:0000256" key="1">
    <source>
        <dbReference type="ARBA" id="ARBA00022692"/>
    </source>
</evidence>
<evidence type="ECO:0000313" key="6">
    <source>
        <dbReference type="Proteomes" id="UP000663844"/>
    </source>
</evidence>
<dbReference type="SUPFAM" id="SSF90123">
    <property type="entry name" value="ABC transporter transmembrane region"/>
    <property type="match status" value="1"/>
</dbReference>
<evidence type="ECO:0000256" key="3">
    <source>
        <dbReference type="ARBA" id="ARBA00023136"/>
    </source>
</evidence>
<feature type="domain" description="ABC transmembrane type-1" evidence="4">
    <location>
        <begin position="1"/>
        <end position="62"/>
    </location>
</feature>
<dbReference type="Proteomes" id="UP000663844">
    <property type="component" value="Unassembled WGS sequence"/>
</dbReference>
<dbReference type="GO" id="GO:0005524">
    <property type="term" value="F:ATP binding"/>
    <property type="evidence" value="ECO:0007669"/>
    <property type="project" value="InterPro"/>
</dbReference>
<accession>A0A820PEM4</accession>
<keyword evidence="1" id="KW-0812">Transmembrane</keyword>
<organism evidence="5 6">
    <name type="scientific">Adineta steineri</name>
    <dbReference type="NCBI Taxonomy" id="433720"/>
    <lineage>
        <taxon>Eukaryota</taxon>
        <taxon>Metazoa</taxon>
        <taxon>Spiralia</taxon>
        <taxon>Gnathifera</taxon>
        <taxon>Rotifera</taxon>
        <taxon>Eurotatoria</taxon>
        <taxon>Bdelloidea</taxon>
        <taxon>Adinetida</taxon>
        <taxon>Adinetidae</taxon>
        <taxon>Adineta</taxon>
    </lineage>
</organism>
<proteinExistence type="predicted"/>
<dbReference type="InterPro" id="IPR011527">
    <property type="entry name" value="ABC1_TM_dom"/>
</dbReference>
<keyword evidence="2" id="KW-1133">Transmembrane helix</keyword>
<dbReference type="Gene3D" id="1.20.1560.10">
    <property type="entry name" value="ABC transporter type 1, transmembrane domain"/>
    <property type="match status" value="1"/>
</dbReference>
<evidence type="ECO:0000313" key="5">
    <source>
        <dbReference type="EMBL" id="CAF4403550.1"/>
    </source>
</evidence>